<organism evidence="2 3">
    <name type="scientific">Levilactobacillus fujinensis</name>
    <dbReference type="NCBI Taxonomy" id="2486024"/>
    <lineage>
        <taxon>Bacteria</taxon>
        <taxon>Bacillati</taxon>
        <taxon>Bacillota</taxon>
        <taxon>Bacilli</taxon>
        <taxon>Lactobacillales</taxon>
        <taxon>Lactobacillaceae</taxon>
        <taxon>Levilactobacillus</taxon>
    </lineage>
</organism>
<keyword evidence="1" id="KW-0472">Membrane</keyword>
<dbReference type="Proteomes" id="UP001596283">
    <property type="component" value="Unassembled WGS sequence"/>
</dbReference>
<keyword evidence="1" id="KW-1133">Transmembrane helix</keyword>
<name>A0ABW1TIB4_9LACO</name>
<accession>A0ABW1TIB4</accession>
<feature type="transmembrane region" description="Helical" evidence="1">
    <location>
        <begin position="51"/>
        <end position="72"/>
    </location>
</feature>
<reference evidence="3" key="1">
    <citation type="journal article" date="2019" name="Int. J. Syst. Evol. Microbiol.">
        <title>The Global Catalogue of Microorganisms (GCM) 10K type strain sequencing project: providing services to taxonomists for standard genome sequencing and annotation.</title>
        <authorList>
            <consortium name="The Broad Institute Genomics Platform"/>
            <consortium name="The Broad Institute Genome Sequencing Center for Infectious Disease"/>
            <person name="Wu L."/>
            <person name="Ma J."/>
        </authorList>
    </citation>
    <scope>NUCLEOTIDE SEQUENCE [LARGE SCALE GENOMIC DNA]</scope>
    <source>
        <strain evidence="3">CCM 8908</strain>
    </source>
</reference>
<evidence type="ECO:0000256" key="1">
    <source>
        <dbReference type="SAM" id="Phobius"/>
    </source>
</evidence>
<gene>
    <name evidence="2" type="ORF">ACFP1C_08660</name>
</gene>
<evidence type="ECO:0000313" key="2">
    <source>
        <dbReference type="EMBL" id="MFC6261007.1"/>
    </source>
</evidence>
<sequence>MHLHEVFLEKVHQTVDLLEVFICLLIPVFLIKAAVDFFVQGQLFWRDYGVLFLQSVGGFIVAFLLIDLVEVIQDYRSR</sequence>
<protein>
    <submittedName>
        <fullName evidence="2">Uncharacterized protein</fullName>
    </submittedName>
</protein>
<dbReference type="EMBL" id="JBHSSI010000049">
    <property type="protein sequence ID" value="MFC6261007.1"/>
    <property type="molecule type" value="Genomic_DNA"/>
</dbReference>
<keyword evidence="3" id="KW-1185">Reference proteome</keyword>
<dbReference type="RefSeq" id="WP_125688305.1">
    <property type="nucleotide sequence ID" value="NZ_JBHSSI010000049.1"/>
</dbReference>
<comment type="caution">
    <text evidence="2">The sequence shown here is derived from an EMBL/GenBank/DDBJ whole genome shotgun (WGS) entry which is preliminary data.</text>
</comment>
<keyword evidence="1" id="KW-0812">Transmembrane</keyword>
<feature type="transmembrane region" description="Helical" evidence="1">
    <location>
        <begin position="20"/>
        <end position="39"/>
    </location>
</feature>
<proteinExistence type="predicted"/>
<evidence type="ECO:0000313" key="3">
    <source>
        <dbReference type="Proteomes" id="UP001596283"/>
    </source>
</evidence>